<dbReference type="InterPro" id="IPR001881">
    <property type="entry name" value="EGF-like_Ca-bd_dom"/>
</dbReference>
<dbReference type="InterPro" id="IPR018097">
    <property type="entry name" value="EGF_Ca-bd_CS"/>
</dbReference>
<feature type="disulfide bond" evidence="10">
    <location>
        <begin position="956"/>
        <end position="973"/>
    </location>
</feature>
<dbReference type="FunFam" id="2.10.25.10:FF:000038">
    <property type="entry name" value="Fibrillin 2"/>
    <property type="match status" value="1"/>
</dbReference>
<dbReference type="GO" id="GO:0005509">
    <property type="term" value="F:calcium ion binding"/>
    <property type="evidence" value="ECO:0007669"/>
    <property type="project" value="InterPro"/>
</dbReference>
<feature type="disulfide bond" evidence="10">
    <location>
        <begin position="841"/>
        <end position="858"/>
    </location>
</feature>
<dbReference type="EMBL" id="LIAE01009311">
    <property type="protein sequence ID" value="PAV70267.1"/>
    <property type="molecule type" value="Genomic_DNA"/>
</dbReference>
<dbReference type="PROSITE" id="PS01186">
    <property type="entry name" value="EGF_2"/>
    <property type="match status" value="7"/>
</dbReference>
<keyword evidence="6" id="KW-0677">Repeat</keyword>
<comment type="subcellular location">
    <subcellularLocation>
        <location evidence="1">Secreted</location>
        <location evidence="1">Extracellular space</location>
        <location evidence="1">Extracellular matrix</location>
    </subcellularLocation>
</comment>
<evidence type="ECO:0000256" key="12">
    <source>
        <dbReference type="SAM" id="SignalP"/>
    </source>
</evidence>
<feature type="compositionally biased region" description="Low complexity" evidence="11">
    <location>
        <begin position="728"/>
        <end position="739"/>
    </location>
</feature>
<dbReference type="PANTHER" id="PTHR24050:SF28">
    <property type="entry name" value="UROMODULIN-LIKE"/>
    <property type="match status" value="1"/>
</dbReference>
<dbReference type="PANTHER" id="PTHR24050">
    <property type="entry name" value="PA14 DOMAIN-CONTAINING PROTEIN"/>
    <property type="match status" value="1"/>
</dbReference>
<evidence type="ECO:0000256" key="10">
    <source>
        <dbReference type="PROSITE-ProRule" id="PRU00076"/>
    </source>
</evidence>
<dbReference type="CDD" id="cd00054">
    <property type="entry name" value="EGF_CA"/>
    <property type="match status" value="1"/>
</dbReference>
<feature type="disulfide bond" evidence="10">
    <location>
        <begin position="1075"/>
        <end position="1092"/>
    </location>
</feature>
<feature type="region of interest" description="Disordered" evidence="11">
    <location>
        <begin position="586"/>
        <end position="615"/>
    </location>
</feature>
<evidence type="ECO:0000256" key="5">
    <source>
        <dbReference type="ARBA" id="ARBA00022729"/>
    </source>
</evidence>
<protein>
    <recommendedName>
        <fullName evidence="18">Nidogen-1</fullName>
    </recommendedName>
</protein>
<dbReference type="Proteomes" id="UP000218231">
    <property type="component" value="Unassembled WGS sequence"/>
</dbReference>
<dbReference type="Gene3D" id="2.10.25.10">
    <property type="entry name" value="Laminin"/>
    <property type="match status" value="6"/>
</dbReference>
<evidence type="ECO:0000256" key="9">
    <source>
        <dbReference type="ARBA" id="ARBA00023180"/>
    </source>
</evidence>
<feature type="domain" description="EGF-like" evidence="13">
    <location>
        <begin position="743"/>
        <end position="785"/>
    </location>
</feature>
<dbReference type="InterPro" id="IPR052235">
    <property type="entry name" value="Nephronectin_domain"/>
</dbReference>
<feature type="domain" description="Nidogen G2 beta-barrel" evidence="14">
    <location>
        <begin position="371"/>
        <end position="596"/>
    </location>
</feature>
<dbReference type="STRING" id="2018661.A0A2A2K8G2"/>
<dbReference type="OrthoDB" id="9990982at2759"/>
<comment type="caution">
    <text evidence="16">The sequence shown here is derived from an EMBL/GenBank/DDBJ whole genome shotgun (WGS) entry which is preliminary data.</text>
</comment>
<evidence type="ECO:0000313" key="17">
    <source>
        <dbReference type="Proteomes" id="UP000218231"/>
    </source>
</evidence>
<comment type="caution">
    <text evidence="10">Lacks conserved residue(s) required for the propagation of feature annotation.</text>
</comment>
<dbReference type="Pfam" id="PF07645">
    <property type="entry name" value="EGF_CA"/>
    <property type="match status" value="2"/>
</dbReference>
<evidence type="ECO:0000256" key="6">
    <source>
        <dbReference type="ARBA" id="ARBA00022737"/>
    </source>
</evidence>
<feature type="domain" description="NIDO" evidence="15">
    <location>
        <begin position="86"/>
        <end position="230"/>
    </location>
</feature>
<dbReference type="InterPro" id="IPR009017">
    <property type="entry name" value="GFP"/>
</dbReference>
<reference evidence="16 17" key="1">
    <citation type="journal article" date="2017" name="Curr. Biol.">
        <title>Genome architecture and evolution of a unichromosomal asexual nematode.</title>
        <authorList>
            <person name="Fradin H."/>
            <person name="Zegar C."/>
            <person name="Gutwein M."/>
            <person name="Lucas J."/>
            <person name="Kovtun M."/>
            <person name="Corcoran D."/>
            <person name="Baugh L.R."/>
            <person name="Kiontke K."/>
            <person name="Gunsalus K."/>
            <person name="Fitch D.H."/>
            <person name="Piano F."/>
        </authorList>
    </citation>
    <scope>NUCLEOTIDE SEQUENCE [LARGE SCALE GENOMIC DNA]</scope>
    <source>
        <strain evidence="16">PF1309</strain>
    </source>
</reference>
<feature type="chain" id="PRO_5013104511" description="Nidogen-1" evidence="12">
    <location>
        <begin position="22"/>
        <end position="1230"/>
    </location>
</feature>
<feature type="domain" description="EGF-like" evidence="13">
    <location>
        <begin position="676"/>
        <end position="717"/>
    </location>
</feature>
<dbReference type="Pfam" id="PF07474">
    <property type="entry name" value="G2F"/>
    <property type="match status" value="1"/>
</dbReference>
<feature type="domain" description="EGF-like" evidence="13">
    <location>
        <begin position="831"/>
        <end position="872"/>
    </location>
</feature>
<evidence type="ECO:0000256" key="11">
    <source>
        <dbReference type="SAM" id="MobiDB-lite"/>
    </source>
</evidence>
<dbReference type="InterPro" id="IPR000152">
    <property type="entry name" value="EGF-type_Asp/Asn_hydroxyl_site"/>
</dbReference>
<evidence type="ECO:0000313" key="16">
    <source>
        <dbReference type="EMBL" id="PAV70267.1"/>
    </source>
</evidence>
<keyword evidence="3" id="KW-0272">Extracellular matrix</keyword>
<dbReference type="InterPro" id="IPR006605">
    <property type="entry name" value="G2_nidogen/fibulin_G2F"/>
</dbReference>
<feature type="region of interest" description="Disordered" evidence="11">
    <location>
        <begin position="724"/>
        <end position="743"/>
    </location>
</feature>
<feature type="domain" description="EGF-like" evidence="13">
    <location>
        <begin position="1004"/>
        <end position="1042"/>
    </location>
</feature>
<dbReference type="PROSITE" id="PS00010">
    <property type="entry name" value="ASX_HYDROXYL"/>
    <property type="match status" value="1"/>
</dbReference>
<keyword evidence="8 10" id="KW-1015">Disulfide bond</keyword>
<gene>
    <name evidence="16" type="ORF">WR25_24084</name>
</gene>
<feature type="region of interest" description="Disordered" evidence="11">
    <location>
        <begin position="302"/>
        <end position="321"/>
    </location>
</feature>
<dbReference type="SMART" id="SM00682">
    <property type="entry name" value="G2F"/>
    <property type="match status" value="1"/>
</dbReference>
<keyword evidence="5 12" id="KW-0732">Signal</keyword>
<dbReference type="SUPFAM" id="SSF57184">
    <property type="entry name" value="Growth factor receptor domain"/>
    <property type="match status" value="1"/>
</dbReference>
<keyword evidence="2" id="KW-0964">Secreted</keyword>
<feature type="domain" description="EGF-like" evidence="13">
    <location>
        <begin position="1063"/>
        <end position="1106"/>
    </location>
</feature>
<keyword evidence="17" id="KW-1185">Reference proteome</keyword>
<dbReference type="InterPro" id="IPR003886">
    <property type="entry name" value="NIDO_dom"/>
</dbReference>
<accession>A0A2A2K8G2</accession>
<organism evidence="16 17">
    <name type="scientific">Diploscapter pachys</name>
    <dbReference type="NCBI Taxonomy" id="2018661"/>
    <lineage>
        <taxon>Eukaryota</taxon>
        <taxon>Metazoa</taxon>
        <taxon>Ecdysozoa</taxon>
        <taxon>Nematoda</taxon>
        <taxon>Chromadorea</taxon>
        <taxon>Rhabditida</taxon>
        <taxon>Rhabditina</taxon>
        <taxon>Rhabditomorpha</taxon>
        <taxon>Rhabditoidea</taxon>
        <taxon>Rhabditidae</taxon>
        <taxon>Diploscapter</taxon>
    </lineage>
</organism>
<dbReference type="PROSITE" id="PS51220">
    <property type="entry name" value="NIDO"/>
    <property type="match status" value="1"/>
</dbReference>
<dbReference type="SMART" id="SM00181">
    <property type="entry name" value="EGF"/>
    <property type="match status" value="11"/>
</dbReference>
<dbReference type="InterPro" id="IPR049883">
    <property type="entry name" value="NOTCH1_EGF-like"/>
</dbReference>
<evidence type="ECO:0000256" key="2">
    <source>
        <dbReference type="ARBA" id="ARBA00022525"/>
    </source>
</evidence>
<evidence type="ECO:0000259" key="15">
    <source>
        <dbReference type="PROSITE" id="PS51220"/>
    </source>
</evidence>
<dbReference type="SUPFAM" id="SSF57196">
    <property type="entry name" value="EGF/Laminin"/>
    <property type="match status" value="1"/>
</dbReference>
<dbReference type="InterPro" id="IPR009030">
    <property type="entry name" value="Growth_fac_rcpt_cys_sf"/>
</dbReference>
<feature type="compositionally biased region" description="Basic and acidic residues" evidence="11">
    <location>
        <begin position="304"/>
        <end position="315"/>
    </location>
</feature>
<keyword evidence="4 10" id="KW-0245">EGF-like domain</keyword>
<dbReference type="PROSITE" id="PS01187">
    <property type="entry name" value="EGF_CA"/>
    <property type="match status" value="1"/>
</dbReference>
<feature type="disulfide bond" evidence="10">
    <location>
        <begin position="1121"/>
        <end position="1138"/>
    </location>
</feature>
<dbReference type="SMART" id="SM00179">
    <property type="entry name" value="EGF_CA"/>
    <property type="match status" value="2"/>
</dbReference>
<dbReference type="PROSITE" id="PS50026">
    <property type="entry name" value="EGF_3"/>
    <property type="match status" value="8"/>
</dbReference>
<evidence type="ECO:0008006" key="18">
    <source>
        <dbReference type="Google" id="ProtNLM"/>
    </source>
</evidence>
<dbReference type="SUPFAM" id="SSF54511">
    <property type="entry name" value="GFP-like"/>
    <property type="match status" value="1"/>
</dbReference>
<sequence>MGRFLFLNLLFQLLWSNFTYGQLFDYGERYGDRIERYSENQLAITFTLPIVYLERSYDELFISFDGIAGFQKLPAEYTPLQNMNISTIAVYYAPVTNTHLYYRVTSSNRNLLHKLNEFIHESFDDAIEFRTLEAVIVTWERVKNHETNSAEATFQLALATDGRESYCIMQYRNLPWAASKGFFAQSGFTHQDGRHTLNTNSGTSLVNELINLSNTKSDKYSGFAFRISGSAIEDPKEDPENYDYRSYEDSYENDVDHKEPENCPEDPYKDKCPQECTILYDQRGCSKCVCAEVTRQENSVELEESSKYQTHREPPAMKQTKSGIHFPENVCESEANDCNDNAECESYKTGHCCRCSEGWTGNGHTCIVKGDPVRISGNFEGVINGKPIDKTDLHTFVTTTDGRSFTAVSKISSDLGHSFLLLHPIGSVMGWLFAVTGPDAYNGFELTGGVLNRTVALHIGDRYRVSIRQEFHGQDDYQYLKSNVYIHGTLPEVAPGAEVTVPDYVEEYKRESPGFLRSYTTADVKVKEGQDTQTYRMIIDQQIHYKECPHKPFDFDPNQSLYVERVHVVYSEENDGIVRYGSKNTIRKTSDKTSQVQQQPAFERKQHGQPQQQVHAPVNLQQAQVSGSNPCAEGQHRCTLPNMKCRAVDPSYRCECHPGYQAQHDHTSPIGWRCVDLDECQRGDHSCDRQHASCMNTEGSFTCRCMDGYTGNGHQCFPLDSGAGLNIQPPRQQQQEQGQTNIGSSECTSHSQCHQWGECVFTPGNPRGHCKCRGWYQGDGVKHCGPPGDRQPQLNANIPKAGGKPCGTHVCSENAECMPDTRGGSECVCKVGTVCRSHEECSHHGSCAYSHALGYYQCACTPPYIGNGIDCNLPGQPSQAGDEIDIPSNQPQGCDVTQDCSEFADCIFERTKEGGTYKCVCQAGYTGDGKYCMASQLGIQGLPPLQPLGCDVLKNCDANAQCVYDSHTNTHKCECYEGYVGNGQTCVLIHSGQKNWEGQPQRPGPKQCREQTDCHQNAHCVVTEDGRTNICECLPGFRLICLVFLKKVQTFFFRGDGVTQCADADECSPVKLDSCRQNEECVFGDKEQAYVCKCMRGFMGEPGKCRPHAPPTTCQENPRLCHANAQCIFRHETSRHECLCKPGSVGDGYQRCDVMESPQCSNCSIHAHCAQNPVTGGWTCKCNVGFTGNGVICGATSKFVQMNYRVSNKFACQPSVNNAMHWLDHSKLLK</sequence>
<evidence type="ECO:0000256" key="7">
    <source>
        <dbReference type="ARBA" id="ARBA00022837"/>
    </source>
</evidence>
<name>A0A2A2K8G2_9BILA</name>
<feature type="domain" description="EGF-like" evidence="13">
    <location>
        <begin position="890"/>
        <end position="933"/>
    </location>
</feature>
<feature type="disulfide bond" evidence="10">
    <location>
        <begin position="1014"/>
        <end position="1031"/>
    </location>
</feature>
<evidence type="ECO:0000256" key="8">
    <source>
        <dbReference type="ARBA" id="ARBA00023157"/>
    </source>
</evidence>
<evidence type="ECO:0000256" key="3">
    <source>
        <dbReference type="ARBA" id="ARBA00022530"/>
    </source>
</evidence>
<proteinExistence type="predicted"/>
<evidence type="ECO:0000256" key="4">
    <source>
        <dbReference type="ARBA" id="ARBA00022536"/>
    </source>
</evidence>
<dbReference type="Gene3D" id="2.40.155.10">
    <property type="entry name" value="Green fluorescent protein"/>
    <property type="match status" value="1"/>
</dbReference>
<dbReference type="InterPro" id="IPR000742">
    <property type="entry name" value="EGF"/>
</dbReference>
<dbReference type="SMART" id="SM00539">
    <property type="entry name" value="NIDO"/>
    <property type="match status" value="1"/>
</dbReference>
<keyword evidence="9" id="KW-0325">Glycoprotein</keyword>
<feature type="domain" description="EGF-like" evidence="13">
    <location>
        <begin position="1110"/>
        <end position="1153"/>
    </location>
</feature>
<evidence type="ECO:0000256" key="1">
    <source>
        <dbReference type="ARBA" id="ARBA00004498"/>
    </source>
</evidence>
<keyword evidence="7" id="KW-0106">Calcium</keyword>
<dbReference type="Pfam" id="PF06119">
    <property type="entry name" value="NIDO"/>
    <property type="match status" value="1"/>
</dbReference>
<evidence type="ECO:0000259" key="14">
    <source>
        <dbReference type="PROSITE" id="PS50993"/>
    </source>
</evidence>
<feature type="disulfide bond" evidence="10">
    <location>
        <begin position="753"/>
        <end position="770"/>
    </location>
</feature>
<feature type="domain" description="EGF-like" evidence="13">
    <location>
        <begin position="946"/>
        <end position="987"/>
    </location>
</feature>
<evidence type="ECO:0000259" key="13">
    <source>
        <dbReference type="PROSITE" id="PS50026"/>
    </source>
</evidence>
<dbReference type="PROSITE" id="PS50993">
    <property type="entry name" value="NIDOGEN_G2"/>
    <property type="match status" value="1"/>
</dbReference>
<dbReference type="GO" id="GO:0007160">
    <property type="term" value="P:cell-matrix adhesion"/>
    <property type="evidence" value="ECO:0007669"/>
    <property type="project" value="InterPro"/>
</dbReference>
<dbReference type="AlphaFoldDB" id="A0A2A2K8G2"/>
<feature type="signal peptide" evidence="12">
    <location>
        <begin position="1"/>
        <end position="21"/>
    </location>
</feature>